<dbReference type="SMART" id="SM00471">
    <property type="entry name" value="HDc"/>
    <property type="match status" value="1"/>
</dbReference>
<dbReference type="Pfam" id="PF11871">
    <property type="entry name" value="DUF3391"/>
    <property type="match status" value="1"/>
</dbReference>
<dbReference type="STRING" id="522306.CAP2UW1_2230"/>
<reference evidence="2" key="1">
    <citation type="submission" date="2009-08" db="EMBL/GenBank/DDBJ databases">
        <authorList>
            <consortium name="US DOE Joint Genome Institute"/>
            <person name="Lucas S."/>
            <person name="Copeland A."/>
            <person name="Lapidus A."/>
            <person name="Glavina del Rio T."/>
            <person name="Dalin E."/>
            <person name="Tice H."/>
            <person name="Bruce D."/>
            <person name="Barry K."/>
            <person name="Pitluck S."/>
            <person name="Lowry S."/>
            <person name="Larimer F."/>
            <person name="Land M."/>
            <person name="Hauser L."/>
            <person name="Kyrpides N."/>
            <person name="Ivanova N."/>
            <person name="McMahon K.D."/>
            <person name="Hugenholtz P."/>
        </authorList>
    </citation>
    <scope>NUCLEOTIDE SEQUENCE</scope>
    <source>
        <strain evidence="2">UW-1</strain>
    </source>
</reference>
<dbReference type="GO" id="GO:0008081">
    <property type="term" value="F:phosphoric diester hydrolase activity"/>
    <property type="evidence" value="ECO:0007669"/>
    <property type="project" value="UniProtKB-ARBA"/>
</dbReference>
<evidence type="ECO:0000259" key="1">
    <source>
        <dbReference type="PROSITE" id="PS51832"/>
    </source>
</evidence>
<dbReference type="Pfam" id="PF13487">
    <property type="entry name" value="HD_5"/>
    <property type="match status" value="1"/>
</dbReference>
<dbReference type="PANTHER" id="PTHR45228:SF4">
    <property type="entry name" value="LIPOPROTEIN"/>
    <property type="match status" value="1"/>
</dbReference>
<accession>C7RP39</accession>
<dbReference type="KEGG" id="app:CAP2UW1_2230"/>
<sequence length="462" mass="50086">MSGSADDVTPNAGEISIDASQLRPGVHVRLPVPWMEHEFMFSSFVIADEEQARLIAAMHLPQLFCDPTRCKVPPLPLRPATSAAEAAVTPEQEAEIARLATLAATHMAQKRERLLAMNELRSELRKRLNNTRRYYLGAAKTVGGALRGFATSAREAMNQFVTVSEESTTALLADPDSAIMLIADMANNDGHAAHALSVMTLALLLGKKAELPEVSLRALAVGALLHDIGKLSISPAILRSSERNRHEATIYRTHCRSGYDEALRAGTVSQAMLEAILSHHERFDGSGFPDHLSGREIPLAARIVAIANRFDNLVNPVDYRHALSPSEALATMWAREKMRFDPGLLGLFVRAMGVYPPGSIVQLSDGRIGAVAGSAPDAKPLSPLVTIYAPEVPRQQAILVDLANDEGLVIERSLRLPHRSPDELDYLLPRRQMKWSYMAAPERASSRVAGAVSAAVAGSDAE</sequence>
<proteinExistence type="predicted"/>
<dbReference type="HOGENOM" id="CLU_000445_92_1_4"/>
<dbReference type="InterPro" id="IPR052020">
    <property type="entry name" value="Cyclic_di-GMP/3'3'-cGAMP_PDE"/>
</dbReference>
<dbReference type="Gene3D" id="1.10.3210.10">
    <property type="entry name" value="Hypothetical protein af1432"/>
    <property type="match status" value="1"/>
</dbReference>
<organism evidence="2">
    <name type="scientific">Accumulibacter regalis</name>
    <dbReference type="NCBI Taxonomy" id="522306"/>
    <lineage>
        <taxon>Bacteria</taxon>
        <taxon>Pseudomonadati</taxon>
        <taxon>Pseudomonadota</taxon>
        <taxon>Betaproteobacteria</taxon>
        <taxon>Candidatus Accumulibacter</taxon>
    </lineage>
</organism>
<protein>
    <submittedName>
        <fullName evidence="2">Metal dependent phosphohydrolase</fullName>
    </submittedName>
</protein>
<keyword evidence="2" id="KW-0378">Hydrolase</keyword>
<dbReference type="EMBL" id="CP001715">
    <property type="protein sequence ID" value="ACV35521.1"/>
    <property type="molecule type" value="Genomic_DNA"/>
</dbReference>
<dbReference type="OrthoDB" id="9774747at2"/>
<evidence type="ECO:0000313" key="2">
    <source>
        <dbReference type="EMBL" id="ACV35521.1"/>
    </source>
</evidence>
<dbReference type="PANTHER" id="PTHR45228">
    <property type="entry name" value="CYCLIC DI-GMP PHOSPHODIESTERASE TM_0186-RELATED"/>
    <property type="match status" value="1"/>
</dbReference>
<dbReference type="SUPFAM" id="SSF109604">
    <property type="entry name" value="HD-domain/PDEase-like"/>
    <property type="match status" value="1"/>
</dbReference>
<feature type="domain" description="HD-GYP" evidence="1">
    <location>
        <begin position="169"/>
        <end position="364"/>
    </location>
</feature>
<dbReference type="PROSITE" id="PS51832">
    <property type="entry name" value="HD_GYP"/>
    <property type="match status" value="1"/>
</dbReference>
<dbReference type="CDD" id="cd00077">
    <property type="entry name" value="HDc"/>
    <property type="match status" value="1"/>
</dbReference>
<gene>
    <name evidence="2" type="ordered locus">CAP2UW1_2230</name>
</gene>
<dbReference type="eggNOG" id="COG2206">
    <property type="taxonomic scope" value="Bacteria"/>
</dbReference>
<dbReference type="AlphaFoldDB" id="C7RP39"/>
<dbReference type="InterPro" id="IPR021812">
    <property type="entry name" value="DUF3391"/>
</dbReference>
<name>C7RP39_ACCRE</name>
<reference evidence="2" key="2">
    <citation type="submission" date="2009-09" db="EMBL/GenBank/DDBJ databases">
        <title>Complete sequence of chromosome of Candidatus Accumulibacter phosphatis clade IIA str. UW-1.</title>
        <authorList>
            <consortium name="US DOE Joint Genome Institute"/>
            <person name="Martin H.G."/>
            <person name="Ivanova N."/>
            <person name="Kunin V."/>
            <person name="Warnecke F."/>
            <person name="Barry K."/>
            <person name="He S."/>
            <person name="Salamov A."/>
            <person name="Szeto E."/>
            <person name="Dalin E."/>
            <person name="Pangilinan J.L."/>
            <person name="Lapidus A."/>
            <person name="Lowry S."/>
            <person name="Kyrpides N.C."/>
            <person name="McMahon K.D."/>
            <person name="Hugenholtz P."/>
        </authorList>
    </citation>
    <scope>NUCLEOTIDE SEQUENCE [LARGE SCALE GENOMIC DNA]</scope>
    <source>
        <strain evidence="2">UW-1</strain>
    </source>
</reference>
<dbReference type="InterPro" id="IPR003607">
    <property type="entry name" value="HD/PDEase_dom"/>
</dbReference>
<dbReference type="InterPro" id="IPR037522">
    <property type="entry name" value="HD_GYP_dom"/>
</dbReference>